<gene>
    <name evidence="4" type="primary">8235338</name>
    <name evidence="3" type="ORF">Phum_PHUM537180</name>
</gene>
<dbReference type="AlphaFoldDB" id="E0VZQ0"/>
<evidence type="ECO:0000256" key="1">
    <source>
        <dbReference type="SAM" id="MobiDB-lite"/>
    </source>
</evidence>
<dbReference type="KEGG" id="phu:Phum_PHUM537180"/>
<accession>E0VZQ0</accession>
<reference evidence="3" key="2">
    <citation type="submission" date="2007-04" db="EMBL/GenBank/DDBJ databases">
        <title>The genome of the human body louse.</title>
        <authorList>
            <consortium name="The Human Body Louse Genome Consortium"/>
            <person name="Kirkness E."/>
            <person name="Walenz B."/>
            <person name="Hass B."/>
            <person name="Bruggner R."/>
            <person name="Strausberg R."/>
        </authorList>
    </citation>
    <scope>NUCLEOTIDE SEQUENCE</scope>
    <source>
        <strain evidence="3">USDA</strain>
    </source>
</reference>
<dbReference type="EMBL" id="DS235854">
    <property type="protein sequence ID" value="EEB18856.1"/>
    <property type="molecule type" value="Genomic_DNA"/>
</dbReference>
<evidence type="ECO:0000313" key="5">
    <source>
        <dbReference type="Proteomes" id="UP000009046"/>
    </source>
</evidence>
<name>E0VZQ0_PEDHC</name>
<dbReference type="OrthoDB" id="6579237at2759"/>
<dbReference type="Pfam" id="PF14923">
    <property type="entry name" value="CCDC142"/>
    <property type="match status" value="1"/>
</dbReference>
<reference evidence="3" key="1">
    <citation type="submission" date="2007-04" db="EMBL/GenBank/DDBJ databases">
        <title>Annotation of Pediculus humanus corporis strain USDA.</title>
        <authorList>
            <person name="Kirkness E."/>
            <person name="Hannick L."/>
            <person name="Hass B."/>
            <person name="Bruggner R."/>
            <person name="Lawson D."/>
            <person name="Bidwell S."/>
            <person name="Joardar V."/>
            <person name="Caler E."/>
            <person name="Walenz B."/>
            <person name="Inman J."/>
            <person name="Schobel S."/>
            <person name="Galinsky K."/>
            <person name="Amedeo P."/>
            <person name="Strausberg R."/>
        </authorList>
    </citation>
    <scope>NUCLEOTIDE SEQUENCE</scope>
    <source>
        <strain evidence="3">USDA</strain>
    </source>
</reference>
<dbReference type="InParanoid" id="E0VZQ0"/>
<feature type="compositionally biased region" description="Basic and acidic residues" evidence="1">
    <location>
        <begin position="66"/>
        <end position="81"/>
    </location>
</feature>
<evidence type="ECO:0000313" key="3">
    <source>
        <dbReference type="EMBL" id="EEB18856.1"/>
    </source>
</evidence>
<dbReference type="InterPro" id="IPR055350">
    <property type="entry name" value="CCDC142_C"/>
</dbReference>
<evidence type="ECO:0000259" key="2">
    <source>
        <dbReference type="Pfam" id="PF14923"/>
    </source>
</evidence>
<dbReference type="EnsemblMetazoa" id="PHUM537180-RA">
    <property type="protein sequence ID" value="PHUM537180-PA"/>
    <property type="gene ID" value="PHUM537180"/>
</dbReference>
<evidence type="ECO:0000313" key="4">
    <source>
        <dbReference type="EnsemblMetazoa" id="PHUM537180-PA"/>
    </source>
</evidence>
<feature type="domain" description="Coiled-coil protein 142 C-terminal" evidence="2">
    <location>
        <begin position="184"/>
        <end position="523"/>
    </location>
</feature>
<dbReference type="EMBL" id="AAZO01006524">
    <property type="status" value="NOT_ANNOTATED_CDS"/>
    <property type="molecule type" value="Genomic_DNA"/>
</dbReference>
<dbReference type="OMA" id="HANVCSN"/>
<dbReference type="VEuPathDB" id="VectorBase:PHUM537180"/>
<dbReference type="CTD" id="8235338"/>
<dbReference type="Proteomes" id="UP000009046">
    <property type="component" value="Unassembled WGS sequence"/>
</dbReference>
<reference evidence="4" key="3">
    <citation type="submission" date="2021-02" db="UniProtKB">
        <authorList>
            <consortium name="EnsemblMetazoa"/>
        </authorList>
    </citation>
    <scope>IDENTIFICATION</scope>
    <source>
        <strain evidence="4">USDA</strain>
    </source>
</reference>
<dbReference type="GeneID" id="8235338"/>
<protein>
    <recommendedName>
        <fullName evidence="2">Coiled-coil protein 142 C-terminal domain-containing protein</fullName>
    </recommendedName>
</protein>
<dbReference type="HOGENOM" id="CLU_022858_0_0_1"/>
<dbReference type="InterPro" id="IPR026700">
    <property type="entry name" value="CCDC142"/>
</dbReference>
<sequence>MLLHPLRKLTVTKILYIIAEKRAEKCSYGLISGILNNYFGGIEELDDNTAVQGHEDDLAMIPPPHDNGEEISESKQEENKEDGNLKKFLKAQNSVSSNTSVEIYRALTKHLEQKTKDNEITLSQPLEALWRCEERHARGHLILCARVAPNLLGSYSITSAKTSGNLRPKSIVKNKLTNYYQQVIWGEVGGYLDHILLWWSSDPLGSFPPSTSQGLRDYISEVKSTDYIPNLLLPTVLNLMESLCCHQTSTSWDQFFRKALVSSRSIKNDYYKTYGIQGSATGQLFVEMLSDLIKLNNSCENPYVSIEELPLVEQIPILHRLDHSVHTVRMWVSDRCKNLAANWDLDGFYSSCFTDINKCLQILSTLEVPSFFSLFPIRVNVQVTVCIKMRGKLVSEIRENVDKLKKTSNECIKVLAKNCRVQCLATLHMCFPKSTYWKQNGPLPDCASDYVEKYLGKMILPFFSNEIQLSSSTMILRILCESWLEYVYLNRIKFSEWGAVQLLTDFGAIPTWLMERTQLPKELLNSCEGVGRLLLRRRGESIKMTVSSSISKSSNDESSTDNMPAEMYVPNQEQWLELRAPMGAKICCQL</sequence>
<dbReference type="STRING" id="121224.E0VZQ0"/>
<dbReference type="RefSeq" id="XP_002431594.1">
    <property type="nucleotide sequence ID" value="XM_002431549.1"/>
</dbReference>
<dbReference type="PANTHER" id="PTHR21436:SF2">
    <property type="entry name" value="COILED-COIL DOMAIN-CONTAINING PROTEIN 142"/>
    <property type="match status" value="1"/>
</dbReference>
<feature type="region of interest" description="Disordered" evidence="1">
    <location>
        <begin position="56"/>
        <end position="81"/>
    </location>
</feature>
<organism>
    <name type="scientific">Pediculus humanus subsp. corporis</name>
    <name type="common">Body louse</name>
    <dbReference type="NCBI Taxonomy" id="121224"/>
    <lineage>
        <taxon>Eukaryota</taxon>
        <taxon>Metazoa</taxon>
        <taxon>Ecdysozoa</taxon>
        <taxon>Arthropoda</taxon>
        <taxon>Hexapoda</taxon>
        <taxon>Insecta</taxon>
        <taxon>Pterygota</taxon>
        <taxon>Neoptera</taxon>
        <taxon>Paraneoptera</taxon>
        <taxon>Psocodea</taxon>
        <taxon>Troctomorpha</taxon>
        <taxon>Phthiraptera</taxon>
        <taxon>Anoplura</taxon>
        <taxon>Pediculidae</taxon>
        <taxon>Pediculus</taxon>
    </lineage>
</organism>
<dbReference type="PANTHER" id="PTHR21436">
    <property type="entry name" value="COILED-COIL DOMAIN-CONTAINING PROTEIN 142"/>
    <property type="match status" value="1"/>
</dbReference>
<proteinExistence type="predicted"/>
<dbReference type="eggNOG" id="ENOG502R3KX">
    <property type="taxonomic scope" value="Eukaryota"/>
</dbReference>
<keyword evidence="5" id="KW-1185">Reference proteome</keyword>